<feature type="region of interest" description="Disordered" evidence="3">
    <location>
        <begin position="862"/>
        <end position="891"/>
    </location>
</feature>
<dbReference type="AlphaFoldDB" id="A0A167MYU5"/>
<dbReference type="PANTHER" id="PTHR38407:SF1">
    <property type="entry name" value="PROTEIN IVY1"/>
    <property type="match status" value="1"/>
</dbReference>
<feature type="compositionally biased region" description="Polar residues" evidence="3">
    <location>
        <begin position="905"/>
        <end position="914"/>
    </location>
</feature>
<reference evidence="4 5" key="1">
    <citation type="journal article" date="2016" name="Genome Biol. Evol.">
        <title>Divergent and convergent evolution of fungal pathogenicity.</title>
        <authorList>
            <person name="Shang Y."/>
            <person name="Xiao G."/>
            <person name="Zheng P."/>
            <person name="Cen K."/>
            <person name="Zhan S."/>
            <person name="Wang C."/>
        </authorList>
    </citation>
    <scope>NUCLEOTIDE SEQUENCE [LARGE SCALE GENOMIC DNA]</scope>
    <source>
        <strain evidence="4 5">ARSEF 2679</strain>
    </source>
</reference>
<evidence type="ECO:0000313" key="4">
    <source>
        <dbReference type="EMBL" id="OAA54922.1"/>
    </source>
</evidence>
<dbReference type="PANTHER" id="PTHR38407">
    <property type="entry name" value="PROTEIN IVY1"/>
    <property type="match status" value="1"/>
</dbReference>
<dbReference type="Gene3D" id="3.80.10.10">
    <property type="entry name" value="Ribonuclease Inhibitor"/>
    <property type="match status" value="1"/>
</dbReference>
<protein>
    <submittedName>
        <fullName evidence="4">Leucine Rich Repeat domain protein</fullName>
    </submittedName>
</protein>
<feature type="region of interest" description="Disordered" evidence="3">
    <location>
        <begin position="905"/>
        <end position="980"/>
    </location>
</feature>
<dbReference type="RefSeq" id="XP_018701066.1">
    <property type="nucleotide sequence ID" value="XM_018851796.1"/>
</dbReference>
<dbReference type="InterPro" id="IPR027267">
    <property type="entry name" value="AH/BAR_dom_sf"/>
</dbReference>
<feature type="compositionally biased region" description="Low complexity" evidence="3">
    <location>
        <begin position="825"/>
        <end position="838"/>
    </location>
</feature>
<name>A0A167MYU5_CORFA</name>
<accession>A0A167MYU5</accession>
<dbReference type="InterPro" id="IPR001611">
    <property type="entry name" value="Leu-rich_rpt"/>
</dbReference>
<dbReference type="Proteomes" id="UP000076744">
    <property type="component" value="Unassembled WGS sequence"/>
</dbReference>
<organism evidence="4 5">
    <name type="scientific">Cordyceps fumosorosea (strain ARSEF 2679)</name>
    <name type="common">Isaria fumosorosea</name>
    <dbReference type="NCBI Taxonomy" id="1081104"/>
    <lineage>
        <taxon>Eukaryota</taxon>
        <taxon>Fungi</taxon>
        <taxon>Dikarya</taxon>
        <taxon>Ascomycota</taxon>
        <taxon>Pezizomycotina</taxon>
        <taxon>Sordariomycetes</taxon>
        <taxon>Hypocreomycetidae</taxon>
        <taxon>Hypocreales</taxon>
        <taxon>Cordycipitaceae</taxon>
        <taxon>Cordyceps</taxon>
    </lineage>
</organism>
<dbReference type="GO" id="GO:0005543">
    <property type="term" value="F:phospholipid binding"/>
    <property type="evidence" value="ECO:0007669"/>
    <property type="project" value="InterPro"/>
</dbReference>
<comment type="caution">
    <text evidence="4">The sequence shown here is derived from an EMBL/GenBank/DDBJ whole genome shotgun (WGS) entry which is preliminary data.</text>
</comment>
<evidence type="ECO:0000313" key="5">
    <source>
        <dbReference type="Proteomes" id="UP000076744"/>
    </source>
</evidence>
<dbReference type="InterPro" id="IPR003591">
    <property type="entry name" value="Leu-rich_rpt_typical-subtyp"/>
</dbReference>
<feature type="region of interest" description="Disordered" evidence="3">
    <location>
        <begin position="825"/>
        <end position="847"/>
    </location>
</feature>
<dbReference type="SMART" id="SM00369">
    <property type="entry name" value="LRR_TYP"/>
    <property type="match status" value="2"/>
</dbReference>
<feature type="compositionally biased region" description="Polar residues" evidence="3">
    <location>
        <begin position="36"/>
        <end position="49"/>
    </location>
</feature>
<dbReference type="GO" id="GO:0000329">
    <property type="term" value="C:fungal-type vacuole membrane"/>
    <property type="evidence" value="ECO:0007669"/>
    <property type="project" value="InterPro"/>
</dbReference>
<dbReference type="Gene3D" id="1.20.1270.60">
    <property type="entry name" value="Arfaptin homology (AH) domain/BAR domain"/>
    <property type="match status" value="1"/>
</dbReference>
<feature type="compositionally biased region" description="Basic and acidic residues" evidence="3">
    <location>
        <begin position="938"/>
        <end position="951"/>
    </location>
</feature>
<dbReference type="GO" id="GO:0042144">
    <property type="term" value="P:vacuole fusion, non-autophagic"/>
    <property type="evidence" value="ECO:0007669"/>
    <property type="project" value="InterPro"/>
</dbReference>
<sequence length="980" mass="105804">MAEEPSLPALPAVSWNGQSETFTKGSRKRLRPVHPNTGTTAPGLYNSSDPAVFSSDDDPGLDNYVGGRRKRKYVGSWYQQFPTSSDSTFSEVQQVLPRPKRALRRQLDSGVFLGSDGATDNESVPGVIDLPIHSKFPRIERPPVPTFSEPELVAQEKIRECLEQGNESIDFWSMGLDDISNETLMPLAQLSCIPQVARDVAFEQKDPELKIYLARNRLRRLPGSLFDLAFLTVLSLRDNKLSDIPASIAKLTNLRELNLAQNKLRTLPLQLLDLIGPTGRLKKLMLFPNPFAQPDRAIGDVSGDGEMDAHDYVVTMPIGSMRPSVLARFLGQTPLQLTTSKGRQTSKFKLSFDAGKLPVEFARQELEASGEEVILEGSDDAVAEKQSRVPSLVEAALRSCYRIPKPESLAQYIPDEMYQLRDLVTLAGEQKHSGGLVCSTCRKHMVMPAVEWVEWRDLRTCYWLQAGGGRDVEPGHIAARLIPLSRADGEIAVPFLHQSRPVSPSPSQLPPVPSSPVYSIASTANPISQYGLPLPPPPRPAHAVLTKADLERSQAAYADLVASAKAYRQALATLSTAASAFGTALESCARLKEARAEPIGGSRAGGRTAAGAGAGGVASMTASFVATRGTCTADTLMAASGLQHLVANHQQILSETVYRSFEVPLLHDLDRWRSVIDDEEATYQQQITAQAREVRRLEKDGLRLHRQRRRDVARFRAHLVELTGKLDGMSTLHADHARTMLRESQETSARIVDASCSLVRAEVDIFESLAKKGWTGGGLEDLLEKGQDLFAADAHAGYAGGGGGGSGSDGVKLFSILPPKSILADAAGSDSGSRAGGHARSDSLLTDPDRYQSLTALASDARPAAAAEAEAPADFNKPRNARPFSPQPIRRAPMEITEDSLGAFTNSDTQQQQETGEDGSVPGENGGATTAATPVADSSKDEEQSDSDSRGRRSGSRTPEPRDNGNILAYESSPGSGWGS</sequence>
<dbReference type="InterPro" id="IPR032675">
    <property type="entry name" value="LRR_dom_sf"/>
</dbReference>
<gene>
    <name evidence="4" type="ORF">ISF_08193</name>
</gene>
<feature type="region of interest" description="Disordered" evidence="3">
    <location>
        <begin position="1"/>
        <end position="60"/>
    </location>
</feature>
<dbReference type="Pfam" id="PF13855">
    <property type="entry name" value="LRR_8"/>
    <property type="match status" value="1"/>
</dbReference>
<evidence type="ECO:0000256" key="3">
    <source>
        <dbReference type="SAM" id="MobiDB-lite"/>
    </source>
</evidence>
<dbReference type="STRING" id="1081104.A0A167MYU5"/>
<feature type="compositionally biased region" description="Low complexity" evidence="3">
    <location>
        <begin position="862"/>
        <end position="874"/>
    </location>
</feature>
<evidence type="ECO:0000256" key="1">
    <source>
        <dbReference type="ARBA" id="ARBA00022614"/>
    </source>
</evidence>
<keyword evidence="5" id="KW-1185">Reference proteome</keyword>
<feature type="compositionally biased region" description="Polar residues" evidence="3">
    <location>
        <begin position="15"/>
        <end position="24"/>
    </location>
</feature>
<dbReference type="SUPFAM" id="SSF52075">
    <property type="entry name" value="Outer arm dynein light chain 1"/>
    <property type="match status" value="1"/>
</dbReference>
<dbReference type="InterPro" id="IPR037470">
    <property type="entry name" value="IVY1"/>
</dbReference>
<dbReference type="OrthoDB" id="1517790at2759"/>
<proteinExistence type="predicted"/>
<dbReference type="PROSITE" id="PS51450">
    <property type="entry name" value="LRR"/>
    <property type="match status" value="2"/>
</dbReference>
<keyword evidence="2" id="KW-0677">Repeat</keyword>
<evidence type="ECO:0000256" key="2">
    <source>
        <dbReference type="ARBA" id="ARBA00022737"/>
    </source>
</evidence>
<keyword evidence="1" id="KW-0433">Leucine-rich repeat</keyword>
<dbReference type="EMBL" id="AZHB01000027">
    <property type="protein sequence ID" value="OAA54922.1"/>
    <property type="molecule type" value="Genomic_DNA"/>
</dbReference>
<dbReference type="GeneID" id="30024485"/>